<name>A0A9N9GAQ1_9GLOM</name>
<dbReference type="SUPFAM" id="SSF52047">
    <property type="entry name" value="RNI-like"/>
    <property type="match status" value="1"/>
</dbReference>
<dbReference type="Gene3D" id="3.80.10.10">
    <property type="entry name" value="Ribonuclease Inhibitor"/>
    <property type="match status" value="1"/>
</dbReference>
<comment type="caution">
    <text evidence="1">The sequence shown here is derived from an EMBL/GenBank/DDBJ whole genome shotgun (WGS) entry which is preliminary data.</text>
</comment>
<organism evidence="1 2">
    <name type="scientific">Funneliformis caledonium</name>
    <dbReference type="NCBI Taxonomy" id="1117310"/>
    <lineage>
        <taxon>Eukaryota</taxon>
        <taxon>Fungi</taxon>
        <taxon>Fungi incertae sedis</taxon>
        <taxon>Mucoromycota</taxon>
        <taxon>Glomeromycotina</taxon>
        <taxon>Glomeromycetes</taxon>
        <taxon>Glomerales</taxon>
        <taxon>Glomeraceae</taxon>
        <taxon>Funneliformis</taxon>
    </lineage>
</organism>
<dbReference type="OrthoDB" id="10322911at2759"/>
<sequence length="492" mass="56066">MANRLPSECWEEIFENLDIGSLHTAILIDRRTFSAGIRKLWSNPFEIFEISKSKKIWKILNVYLSYLSQETKDFLLGFSIDIDEISIKKPIFPYVTLLKTFHLANVDRAIALWMDKRKYYFFDDDNVRIANTILRELVIVFLNQSNLTNICAEKSFCTDEQRFDSFFISFARLPNVQSGLSNLSSFHCEGCLPSEFYLALAEICHSITDIRIKCGCVDSVGLNALIKAQEKGLVSFSLDASTDMPLLMKAFSNKYGTLKNLTSLGRYRVPLTAFRESPLESLIIKSYERVKKDYFEPLTTNPVQNLWKLEIDLVGLQIESLITIIENSGSTLQVIHLKWQYVIDGYNAPTLFTSIANHCTKLNSLNIAVNSKTVLQLHEITRSNPLIKSLTLRGDTMPGHRIDISEGIIQLANSGSFPKKLELLQLNYDVMIKNSDALDIFFSNAKTFLIKPLKFQITDGFVGNNLIHKSSDYFLKYGDILEKDSIFWGIEG</sequence>
<protein>
    <submittedName>
        <fullName evidence="1">5958_t:CDS:1</fullName>
    </submittedName>
</protein>
<dbReference type="AlphaFoldDB" id="A0A9N9GAQ1"/>
<gene>
    <name evidence="1" type="ORF">FCALED_LOCUS7986</name>
</gene>
<evidence type="ECO:0000313" key="1">
    <source>
        <dbReference type="EMBL" id="CAG8588910.1"/>
    </source>
</evidence>
<dbReference type="Proteomes" id="UP000789570">
    <property type="component" value="Unassembled WGS sequence"/>
</dbReference>
<dbReference type="InterPro" id="IPR032675">
    <property type="entry name" value="LRR_dom_sf"/>
</dbReference>
<dbReference type="EMBL" id="CAJVPQ010002240">
    <property type="protein sequence ID" value="CAG8588910.1"/>
    <property type="molecule type" value="Genomic_DNA"/>
</dbReference>
<accession>A0A9N9GAQ1</accession>
<keyword evidence="2" id="KW-1185">Reference proteome</keyword>
<reference evidence="1" key="1">
    <citation type="submission" date="2021-06" db="EMBL/GenBank/DDBJ databases">
        <authorList>
            <person name="Kallberg Y."/>
            <person name="Tangrot J."/>
            <person name="Rosling A."/>
        </authorList>
    </citation>
    <scope>NUCLEOTIDE SEQUENCE</scope>
    <source>
        <strain evidence="1">UK204</strain>
    </source>
</reference>
<evidence type="ECO:0000313" key="2">
    <source>
        <dbReference type="Proteomes" id="UP000789570"/>
    </source>
</evidence>
<proteinExistence type="predicted"/>